<dbReference type="SUPFAM" id="SSF47095">
    <property type="entry name" value="HMG-box"/>
    <property type="match status" value="1"/>
</dbReference>
<gene>
    <name evidence="6" type="ORF">HGRIS_002280</name>
</gene>
<dbReference type="CDD" id="cd01389">
    <property type="entry name" value="HMG-box_ROX1-like"/>
    <property type="match status" value="1"/>
</dbReference>
<dbReference type="Proteomes" id="UP001556367">
    <property type="component" value="Unassembled WGS sequence"/>
</dbReference>
<dbReference type="PROSITE" id="PS50118">
    <property type="entry name" value="HMG_BOX_2"/>
    <property type="match status" value="1"/>
</dbReference>
<dbReference type="PANTHER" id="PTHR10270:SF161">
    <property type="entry name" value="SEX-DETERMINING REGION Y PROTEIN"/>
    <property type="match status" value="1"/>
</dbReference>
<feature type="compositionally biased region" description="Polar residues" evidence="4">
    <location>
        <begin position="208"/>
        <end position="237"/>
    </location>
</feature>
<keyword evidence="7" id="KW-1185">Reference proteome</keyword>
<protein>
    <recommendedName>
        <fullName evidence="5">HMG box domain-containing protein</fullName>
    </recommendedName>
</protein>
<feature type="compositionally biased region" description="Basic and acidic residues" evidence="4">
    <location>
        <begin position="100"/>
        <end position="111"/>
    </location>
</feature>
<evidence type="ECO:0000256" key="3">
    <source>
        <dbReference type="PROSITE-ProRule" id="PRU00267"/>
    </source>
</evidence>
<feature type="domain" description="HMG box" evidence="5">
    <location>
        <begin position="16"/>
        <end position="89"/>
    </location>
</feature>
<organism evidence="6 7">
    <name type="scientific">Hohenbuehelia grisea</name>
    <dbReference type="NCBI Taxonomy" id="104357"/>
    <lineage>
        <taxon>Eukaryota</taxon>
        <taxon>Fungi</taxon>
        <taxon>Dikarya</taxon>
        <taxon>Basidiomycota</taxon>
        <taxon>Agaricomycotina</taxon>
        <taxon>Agaricomycetes</taxon>
        <taxon>Agaricomycetidae</taxon>
        <taxon>Agaricales</taxon>
        <taxon>Pleurotineae</taxon>
        <taxon>Pleurotaceae</taxon>
        <taxon>Hohenbuehelia</taxon>
    </lineage>
</organism>
<feature type="region of interest" description="Disordered" evidence="4">
    <location>
        <begin position="100"/>
        <end position="237"/>
    </location>
</feature>
<dbReference type="InterPro" id="IPR009071">
    <property type="entry name" value="HMG_box_dom"/>
</dbReference>
<dbReference type="Gene3D" id="1.10.30.10">
    <property type="entry name" value="High mobility group box domain"/>
    <property type="match status" value="1"/>
</dbReference>
<evidence type="ECO:0000259" key="5">
    <source>
        <dbReference type="PROSITE" id="PS50118"/>
    </source>
</evidence>
<comment type="caution">
    <text evidence="6">The sequence shown here is derived from an EMBL/GenBank/DDBJ whole genome shotgun (WGS) entry which is preliminary data.</text>
</comment>
<reference evidence="7" key="1">
    <citation type="submission" date="2024-06" db="EMBL/GenBank/DDBJ databases">
        <title>Multi-omics analyses provide insights into the biosynthesis of the anticancer antibiotic pleurotin in Hohenbuehelia grisea.</title>
        <authorList>
            <person name="Weaver J.A."/>
            <person name="Alberti F."/>
        </authorList>
    </citation>
    <scope>NUCLEOTIDE SEQUENCE [LARGE SCALE GENOMIC DNA]</scope>
    <source>
        <strain evidence="7">T-177</strain>
    </source>
</reference>
<feature type="region of interest" description="Disordered" evidence="4">
    <location>
        <begin position="407"/>
        <end position="485"/>
    </location>
</feature>
<dbReference type="Pfam" id="PF00505">
    <property type="entry name" value="HMG_box"/>
    <property type="match status" value="1"/>
</dbReference>
<evidence type="ECO:0000256" key="4">
    <source>
        <dbReference type="SAM" id="MobiDB-lite"/>
    </source>
</evidence>
<proteinExistence type="predicted"/>
<name>A0ABR3JK78_9AGAR</name>
<sequence length="485" mass="53122">MRTTPDYNKTNKGAHIARPPNAWILYRADKYKELVRDRKTLHQPPATQAEMSKKLSNLWRHESLEVKQFYEQRADMRKMEHLALYPDYRFQPKSKELKERLKVEQKRERAAARALKASKGKGRRAASSSVPPPSLPPTAAQPQVFYPQAHYGPQGPSPPLSAASSPTLLSSDCDDLPITPSNTSPNHYIPPLPLDPSLKLESFMPRYPSQSAPSPHALSSQQIPGPSTTSSSVAHETEQWFDSQNSYVPLHAPIPSWPAHIPPQAPQMSQPSSTSPPDFINYSVPLPGGNGDFDAQGFPQDDNLDELLKAIYTSAGPPGVFHIDVNDHDLLDKPTGQLELAPLHEQDFFNLSRLGFGDPDFGLPGMPPATSTAADFPADIQPYFAGASTDAENYDYNNFQFNDFLNFDSGNDVPTPQAESRCDQPTPVQSTPQPSSTSTLYAPPPGAMHSSSRRVAGSWKAPPFAPSDSSPVDTTTPAGWVVPAN</sequence>
<dbReference type="SMART" id="SM00398">
    <property type="entry name" value="HMG"/>
    <property type="match status" value="1"/>
</dbReference>
<evidence type="ECO:0000313" key="7">
    <source>
        <dbReference type="Proteomes" id="UP001556367"/>
    </source>
</evidence>
<feature type="compositionally biased region" description="Low complexity" evidence="4">
    <location>
        <begin position="424"/>
        <end position="439"/>
    </location>
</feature>
<dbReference type="InterPro" id="IPR050140">
    <property type="entry name" value="SRY-related_HMG-box_TF-like"/>
</dbReference>
<dbReference type="EMBL" id="JASNQZ010000006">
    <property type="protein sequence ID" value="KAL0956112.1"/>
    <property type="molecule type" value="Genomic_DNA"/>
</dbReference>
<feature type="DNA-binding region" description="HMG box" evidence="3">
    <location>
        <begin position="16"/>
        <end position="89"/>
    </location>
</feature>
<keyword evidence="3" id="KW-0539">Nucleus</keyword>
<evidence type="ECO:0000313" key="6">
    <source>
        <dbReference type="EMBL" id="KAL0956112.1"/>
    </source>
</evidence>
<keyword evidence="1 3" id="KW-0238">DNA-binding</keyword>
<dbReference type="InterPro" id="IPR036910">
    <property type="entry name" value="HMG_box_dom_sf"/>
</dbReference>
<evidence type="ECO:0000256" key="2">
    <source>
        <dbReference type="ARBA" id="ARBA00023163"/>
    </source>
</evidence>
<accession>A0ABR3JK78</accession>
<feature type="compositionally biased region" description="Low complexity" evidence="4">
    <location>
        <begin position="160"/>
        <end position="171"/>
    </location>
</feature>
<keyword evidence="2" id="KW-0804">Transcription</keyword>
<feature type="compositionally biased region" description="Polar residues" evidence="4">
    <location>
        <begin position="467"/>
        <end position="477"/>
    </location>
</feature>
<dbReference type="PANTHER" id="PTHR10270">
    <property type="entry name" value="SOX TRANSCRIPTION FACTOR"/>
    <property type="match status" value="1"/>
</dbReference>
<evidence type="ECO:0000256" key="1">
    <source>
        <dbReference type="ARBA" id="ARBA00023125"/>
    </source>
</evidence>